<comment type="similarity">
    <text evidence="1">Belongs to the CapA family.</text>
</comment>
<organism evidence="4 5">
    <name type="scientific">Chryseolinea soli</name>
    <dbReference type="NCBI Taxonomy" id="2321403"/>
    <lineage>
        <taxon>Bacteria</taxon>
        <taxon>Pseudomonadati</taxon>
        <taxon>Bacteroidota</taxon>
        <taxon>Cytophagia</taxon>
        <taxon>Cytophagales</taxon>
        <taxon>Fulvivirgaceae</taxon>
        <taxon>Chryseolinea</taxon>
    </lineage>
</organism>
<dbReference type="EMBL" id="CP032382">
    <property type="protein sequence ID" value="AYB32771.1"/>
    <property type="molecule type" value="Genomic_DNA"/>
</dbReference>
<dbReference type="SMART" id="SM00854">
    <property type="entry name" value="PGA_cap"/>
    <property type="match status" value="1"/>
</dbReference>
<dbReference type="Gene3D" id="3.60.21.10">
    <property type="match status" value="1"/>
</dbReference>
<dbReference type="InterPro" id="IPR052169">
    <property type="entry name" value="CW_Biosynth-Accessory"/>
</dbReference>
<gene>
    <name evidence="4" type="ORF">D4L85_20285</name>
</gene>
<feature type="domain" description="Capsule synthesis protein CapA" evidence="3">
    <location>
        <begin position="41"/>
        <end position="284"/>
    </location>
</feature>
<protein>
    <submittedName>
        <fullName evidence="4">CapA family protein</fullName>
    </submittedName>
</protein>
<evidence type="ECO:0000313" key="5">
    <source>
        <dbReference type="Proteomes" id="UP000266183"/>
    </source>
</evidence>
<dbReference type="AlphaFoldDB" id="A0A385SR61"/>
<dbReference type="OrthoDB" id="9810906at2"/>
<evidence type="ECO:0000256" key="1">
    <source>
        <dbReference type="ARBA" id="ARBA00005662"/>
    </source>
</evidence>
<dbReference type="Pfam" id="PF09587">
    <property type="entry name" value="PGA_cap"/>
    <property type="match status" value="1"/>
</dbReference>
<dbReference type="InterPro" id="IPR029052">
    <property type="entry name" value="Metallo-depent_PP-like"/>
</dbReference>
<dbReference type="Proteomes" id="UP000266183">
    <property type="component" value="Chromosome"/>
</dbReference>
<dbReference type="CDD" id="cd07381">
    <property type="entry name" value="MPP_CapA"/>
    <property type="match status" value="1"/>
</dbReference>
<proteinExistence type="inferred from homology"/>
<dbReference type="RefSeq" id="WP_119756020.1">
    <property type="nucleotide sequence ID" value="NZ_CP032382.1"/>
</dbReference>
<dbReference type="PANTHER" id="PTHR33393:SF12">
    <property type="entry name" value="CAPSULE BIOSYNTHESIS PROTEIN CAPA"/>
    <property type="match status" value="1"/>
</dbReference>
<evidence type="ECO:0000313" key="4">
    <source>
        <dbReference type="EMBL" id="AYB32771.1"/>
    </source>
</evidence>
<dbReference type="PANTHER" id="PTHR33393">
    <property type="entry name" value="POLYGLUTAMINE SYNTHESIS ACCESSORY PROTEIN RV0574C-RELATED"/>
    <property type="match status" value="1"/>
</dbReference>
<dbReference type="KEGG" id="chk:D4L85_20285"/>
<dbReference type="InterPro" id="IPR019079">
    <property type="entry name" value="Capsule_synth_CapA"/>
</dbReference>
<keyword evidence="5" id="KW-1185">Reference proteome</keyword>
<reference evidence="5" key="1">
    <citation type="submission" date="2018-09" db="EMBL/GenBank/DDBJ databases">
        <title>Chryseolinea sp. KIS68-18 isolated from soil.</title>
        <authorList>
            <person name="Weon H.-Y."/>
            <person name="Kwon S.-W."/>
            <person name="Lee S.A."/>
        </authorList>
    </citation>
    <scope>NUCLEOTIDE SEQUENCE [LARGE SCALE GENOMIC DNA]</scope>
    <source>
        <strain evidence="5">KIS68-18</strain>
    </source>
</reference>
<dbReference type="PROSITE" id="PS51257">
    <property type="entry name" value="PROKAR_LIPOPROTEIN"/>
    <property type="match status" value="1"/>
</dbReference>
<evidence type="ECO:0000259" key="3">
    <source>
        <dbReference type="SMART" id="SM00854"/>
    </source>
</evidence>
<evidence type="ECO:0000256" key="2">
    <source>
        <dbReference type="SAM" id="MobiDB-lite"/>
    </source>
</evidence>
<feature type="region of interest" description="Disordered" evidence="2">
    <location>
        <begin position="372"/>
        <end position="397"/>
    </location>
</feature>
<name>A0A385SR61_9BACT</name>
<accession>A0A385SR61</accession>
<dbReference type="SUPFAM" id="SSF56300">
    <property type="entry name" value="Metallo-dependent phosphatases"/>
    <property type="match status" value="1"/>
</dbReference>
<sequence length="397" mass="44446">MQHKKLNSSKSPQSFKTSRWLILVFLFAGCHAWSQDTTRLSLLFAGDVMGHDSQIAAAYDATKKTYDYTACFQYIKPYIESADLAIANLEVTLGGPPYSGYPQFSSPDQLAVTLKDVGFDALVTANNHCVDRGKKGIERTVAMLDSFNIPHTGTFYDTVSRLNDSPLILEKNGFTLALLNYTYGTNGITVPKGKIVNLLDTAVIRQDLLKAQSLHPDAIIVFTHWGIEYQNLPSKIQKDLTDFCFAHGARLVIGAHPHVLQPMEWRKEKNQFVAYSLGNFVSGQRKRYTDGGGMAYLELSKITYKPDSAITTIDSAAYGLQWIYRSAEAHKNYYIIPVQPGDKAALEIVKTQTARDAYRIFVEDSRQLYKKHNKEVPERAGFPPTPPPAEIPTEQQH</sequence>